<reference evidence="1 2" key="1">
    <citation type="submission" date="2020-08" db="EMBL/GenBank/DDBJ databases">
        <title>Genomic Encyclopedia of Type Strains, Phase III (KMG-III): the genomes of soil and plant-associated and newly described type strains.</title>
        <authorList>
            <person name="Whitman W."/>
        </authorList>
    </citation>
    <scope>NUCLEOTIDE SEQUENCE [LARGE SCALE GENOMIC DNA]</scope>
    <source>
        <strain evidence="1 2">CECT 3265</strain>
    </source>
</reference>
<gene>
    <name evidence="1" type="ORF">FHS38_003343</name>
</gene>
<name>A0A7W7LBQ4_STRNE</name>
<accession>A0A7W7LBQ4</accession>
<sequence>MSRAATAPLVLGLGIGLLIAYTTGIPVGLALVGLGGGLLHQARWLAGQERELGSWLVCPLAPFQVRADDPARSTYLEAPFYTVPAE</sequence>
<dbReference type="AlphaFoldDB" id="A0A7W7LBQ4"/>
<organism evidence="1 2">
    <name type="scientific">Streptomyces netropsis</name>
    <name type="common">Streptoverticillium netropsis</name>
    <dbReference type="NCBI Taxonomy" id="55404"/>
    <lineage>
        <taxon>Bacteria</taxon>
        <taxon>Bacillati</taxon>
        <taxon>Actinomycetota</taxon>
        <taxon>Actinomycetes</taxon>
        <taxon>Kitasatosporales</taxon>
        <taxon>Streptomycetaceae</taxon>
        <taxon>Streptomyces</taxon>
    </lineage>
</organism>
<keyword evidence="2" id="KW-1185">Reference proteome</keyword>
<evidence type="ECO:0000313" key="2">
    <source>
        <dbReference type="Proteomes" id="UP000556436"/>
    </source>
</evidence>
<comment type="caution">
    <text evidence="1">The sequence shown here is derived from an EMBL/GenBank/DDBJ whole genome shotgun (WGS) entry which is preliminary data.</text>
</comment>
<evidence type="ECO:0000313" key="1">
    <source>
        <dbReference type="EMBL" id="MBB4887289.1"/>
    </source>
</evidence>
<dbReference type="EMBL" id="JACHJG010000006">
    <property type="protein sequence ID" value="MBB4887289.1"/>
    <property type="molecule type" value="Genomic_DNA"/>
</dbReference>
<protein>
    <submittedName>
        <fullName evidence="1">Uncharacterized protein</fullName>
    </submittedName>
</protein>
<proteinExistence type="predicted"/>
<dbReference type="RefSeq" id="WP_184734320.1">
    <property type="nucleotide sequence ID" value="NZ_BMRW01000002.1"/>
</dbReference>
<dbReference type="Proteomes" id="UP000556436">
    <property type="component" value="Unassembled WGS sequence"/>
</dbReference>